<feature type="signal peptide" evidence="1">
    <location>
        <begin position="1"/>
        <end position="23"/>
    </location>
</feature>
<protein>
    <recommendedName>
        <fullName evidence="2">Neutral/alkaline non-lysosomal ceramidase N-terminal domain-containing protein</fullName>
    </recommendedName>
</protein>
<comment type="caution">
    <text evidence="3">The sequence shown here is derived from an EMBL/GenBank/DDBJ whole genome shotgun (WGS) entry which is preliminary data.</text>
</comment>
<organism evidence="3 4">
    <name type="scientific">Gimesia maris</name>
    <dbReference type="NCBI Taxonomy" id="122"/>
    <lineage>
        <taxon>Bacteria</taxon>
        <taxon>Pseudomonadati</taxon>
        <taxon>Planctomycetota</taxon>
        <taxon>Planctomycetia</taxon>
        <taxon>Planctomycetales</taxon>
        <taxon>Planctomycetaceae</taxon>
        <taxon>Gimesia</taxon>
    </lineage>
</organism>
<dbReference type="InterPro" id="IPR031329">
    <property type="entry name" value="NEUT/ALK_ceramidase_N"/>
</dbReference>
<dbReference type="Pfam" id="PF04734">
    <property type="entry name" value="Ceramidase_alk"/>
    <property type="match status" value="1"/>
</dbReference>
<dbReference type="AlphaFoldDB" id="A0A3D3R700"/>
<evidence type="ECO:0000313" key="3">
    <source>
        <dbReference type="EMBL" id="HCO24664.1"/>
    </source>
</evidence>
<feature type="domain" description="Neutral/alkaline non-lysosomal ceramidase N-terminal" evidence="2">
    <location>
        <begin position="59"/>
        <end position="286"/>
    </location>
</feature>
<keyword evidence="1" id="KW-0732">Signal</keyword>
<dbReference type="EMBL" id="DQAY01000104">
    <property type="protein sequence ID" value="HCO24664.1"/>
    <property type="molecule type" value="Genomic_DNA"/>
</dbReference>
<reference evidence="3 4" key="1">
    <citation type="journal article" date="2018" name="Nat. Biotechnol.">
        <title>A standardized bacterial taxonomy based on genome phylogeny substantially revises the tree of life.</title>
        <authorList>
            <person name="Parks D.H."/>
            <person name="Chuvochina M."/>
            <person name="Waite D.W."/>
            <person name="Rinke C."/>
            <person name="Skarshewski A."/>
            <person name="Chaumeil P.A."/>
            <person name="Hugenholtz P."/>
        </authorList>
    </citation>
    <scope>NUCLEOTIDE SEQUENCE [LARGE SCALE GENOMIC DNA]</scope>
    <source>
        <strain evidence="3">UBA9375</strain>
    </source>
</reference>
<gene>
    <name evidence="3" type="ORF">DIT97_17145</name>
</gene>
<proteinExistence type="predicted"/>
<dbReference type="Proteomes" id="UP000263642">
    <property type="component" value="Unassembled WGS sequence"/>
</dbReference>
<sequence length="516" mass="57150">MRYLSLMMSSVLSLTLLLCVLHADGFGALSAGVAAIDVTPEKLPALQNGQFLEINQDKVLDRLYARCFVLQSEETTVAIVVVDSCMIPRDICDRAKILARGKTGIPVERILISSTHTHTAPSVMDYCLGTNSDPTYERFLPPRLAEGIAKAYANLEPARVGYTSVDAPEHTHCRRWLRQPDKPGEDPFGEKTVRAMMHPGHQNPDYIGPAGPVDSGLSLLSIQSADGKRPLGLLANYSMHYFGARGGFSADYYGKFCQLMEEKIGKTGDPEKPFVAAMSQGTSGDLQWMDYSKPRRSDYGIDQYTSELAEIALNAYQKIIYGMGTPQLEMAQTILELDRRLPAPERLAWAEAINAKRGERRPANRPEIYAEQALWIEAHPVEELILQVICIGDLAITAIPNEVYGITGIKLKAQSPFEYTFNMSLANGAAGYIPPPEQHFLGGYTTWPARTAGLEVYAEPQIEGALLEMLEQISGQQRKTLTTDFYSVQQRAAFQRAKADDNNRVNRGRKIVKSKD</sequence>
<evidence type="ECO:0000256" key="1">
    <source>
        <dbReference type="SAM" id="SignalP"/>
    </source>
</evidence>
<evidence type="ECO:0000259" key="2">
    <source>
        <dbReference type="Pfam" id="PF04734"/>
    </source>
</evidence>
<feature type="chain" id="PRO_5017569576" description="Neutral/alkaline non-lysosomal ceramidase N-terminal domain-containing protein" evidence="1">
    <location>
        <begin position="24"/>
        <end position="516"/>
    </location>
</feature>
<accession>A0A3D3R700</accession>
<name>A0A3D3R700_9PLAN</name>
<evidence type="ECO:0000313" key="4">
    <source>
        <dbReference type="Proteomes" id="UP000263642"/>
    </source>
</evidence>